<feature type="domain" description="HTH TFE/IIEalpha-type" evidence="4">
    <location>
        <begin position="12"/>
        <end position="156"/>
    </location>
</feature>
<evidence type="ECO:0000256" key="2">
    <source>
        <dbReference type="ARBA" id="ARBA00023163"/>
    </source>
</evidence>
<dbReference type="GO" id="GO:0005673">
    <property type="term" value="C:transcription factor TFIIE complex"/>
    <property type="evidence" value="ECO:0007669"/>
    <property type="project" value="TreeGrafter"/>
</dbReference>
<accession>A0A1D2VHQ8</accession>
<evidence type="ECO:0000256" key="1">
    <source>
        <dbReference type="ARBA" id="ARBA00023015"/>
    </source>
</evidence>
<dbReference type="Proteomes" id="UP000095038">
    <property type="component" value="Unassembled WGS sequence"/>
</dbReference>
<dbReference type="PROSITE" id="PS51344">
    <property type="entry name" value="HTH_TFE_IIE"/>
    <property type="match status" value="1"/>
</dbReference>
<feature type="compositionally biased region" description="Low complexity" evidence="3">
    <location>
        <begin position="422"/>
        <end position="439"/>
    </location>
</feature>
<feature type="region of interest" description="Disordered" evidence="3">
    <location>
        <begin position="414"/>
        <end position="481"/>
    </location>
</feature>
<dbReference type="EMBL" id="KV454480">
    <property type="protein sequence ID" value="ODV61132.1"/>
    <property type="molecule type" value="Genomic_DNA"/>
</dbReference>
<dbReference type="SMART" id="SM00531">
    <property type="entry name" value="TFIIE"/>
    <property type="match status" value="1"/>
</dbReference>
<feature type="region of interest" description="Disordered" evidence="3">
    <location>
        <begin position="285"/>
        <end position="325"/>
    </location>
</feature>
<dbReference type="InterPro" id="IPR024550">
    <property type="entry name" value="TFIIEa/SarR/Rpc3_HTH_dom"/>
</dbReference>
<evidence type="ECO:0000313" key="5">
    <source>
        <dbReference type="EMBL" id="ODV61132.1"/>
    </source>
</evidence>
<feature type="compositionally biased region" description="Acidic residues" evidence="3">
    <location>
        <begin position="459"/>
        <end position="481"/>
    </location>
</feature>
<dbReference type="PANTHER" id="PTHR13097">
    <property type="entry name" value="TRANSCRIPTION INITIATION FACTOR IIE, ALPHA SUBUNIT"/>
    <property type="match status" value="1"/>
</dbReference>
<feature type="compositionally biased region" description="Low complexity" evidence="3">
    <location>
        <begin position="353"/>
        <end position="402"/>
    </location>
</feature>
<dbReference type="SUPFAM" id="SSF57783">
    <property type="entry name" value="Zinc beta-ribbon"/>
    <property type="match status" value="1"/>
</dbReference>
<feature type="region of interest" description="Disordered" evidence="3">
    <location>
        <begin position="83"/>
        <end position="130"/>
    </location>
</feature>
<dbReference type="RefSeq" id="XP_020047439.1">
    <property type="nucleotide sequence ID" value="XM_020193240.1"/>
</dbReference>
<feature type="region of interest" description="Disordered" evidence="3">
    <location>
        <begin position="348"/>
        <end position="402"/>
    </location>
</feature>
<keyword evidence="1" id="KW-0805">Transcription regulation</keyword>
<keyword evidence="2" id="KW-0804">Transcription</keyword>
<dbReference type="InParanoid" id="A0A1D2VHQ8"/>
<protein>
    <recommendedName>
        <fullName evidence="4">HTH TFE/IIEalpha-type domain-containing protein</fullName>
    </recommendedName>
</protein>
<evidence type="ECO:0000256" key="3">
    <source>
        <dbReference type="SAM" id="MobiDB-lite"/>
    </source>
</evidence>
<dbReference type="OrthoDB" id="361102at2759"/>
<reference evidence="6" key="1">
    <citation type="submission" date="2016-05" db="EMBL/GenBank/DDBJ databases">
        <title>Comparative genomics of biotechnologically important yeasts.</title>
        <authorList>
            <consortium name="DOE Joint Genome Institute"/>
            <person name="Riley R."/>
            <person name="Haridas S."/>
            <person name="Wolfe K.H."/>
            <person name="Lopes M.R."/>
            <person name="Hittinger C.T."/>
            <person name="Goker M."/>
            <person name="Salamov A."/>
            <person name="Wisecaver J."/>
            <person name="Long T.M."/>
            <person name="Aerts A.L."/>
            <person name="Barry K."/>
            <person name="Choi C."/>
            <person name="Clum A."/>
            <person name="Coughlan A.Y."/>
            <person name="Deshpande S."/>
            <person name="Douglass A.P."/>
            <person name="Hanson S.J."/>
            <person name="Klenk H.-P."/>
            <person name="Labutti K."/>
            <person name="Lapidus A."/>
            <person name="Lindquist E."/>
            <person name="Lipzen A."/>
            <person name="Meier-Kolthoff J.P."/>
            <person name="Ohm R.A."/>
            <person name="Otillar R.P."/>
            <person name="Pangilinan J."/>
            <person name="Peng Y."/>
            <person name="Rokas A."/>
            <person name="Rosa C.A."/>
            <person name="Scheuner C."/>
            <person name="Sibirny A.A."/>
            <person name="Slot J.C."/>
            <person name="Stielow J.B."/>
            <person name="Sun H."/>
            <person name="Kurtzman C.P."/>
            <person name="Blackwell M."/>
            <person name="Grigoriev I.V."/>
            <person name="Jeffries T.W."/>
        </authorList>
    </citation>
    <scope>NUCLEOTIDE SEQUENCE [LARGE SCALE GENOMIC DNA]</scope>
    <source>
        <strain evidence="6">DSM 1968</strain>
    </source>
</reference>
<organism evidence="5 6">
    <name type="scientific">Ascoidea rubescens DSM 1968</name>
    <dbReference type="NCBI Taxonomy" id="1344418"/>
    <lineage>
        <taxon>Eukaryota</taxon>
        <taxon>Fungi</taxon>
        <taxon>Dikarya</taxon>
        <taxon>Ascomycota</taxon>
        <taxon>Saccharomycotina</taxon>
        <taxon>Saccharomycetes</taxon>
        <taxon>Ascoideaceae</taxon>
        <taxon>Ascoidea</taxon>
    </lineage>
</organism>
<dbReference type="InterPro" id="IPR039997">
    <property type="entry name" value="TFE"/>
</dbReference>
<evidence type="ECO:0000313" key="6">
    <source>
        <dbReference type="Proteomes" id="UP000095038"/>
    </source>
</evidence>
<dbReference type="STRING" id="1344418.A0A1D2VHQ8"/>
<proteinExistence type="predicted"/>
<keyword evidence="6" id="KW-1185">Reference proteome</keyword>
<dbReference type="AlphaFoldDB" id="A0A1D2VHQ8"/>
<feature type="compositionally biased region" description="Polar residues" evidence="3">
    <location>
        <begin position="83"/>
        <end position="103"/>
    </location>
</feature>
<name>A0A1D2VHQ8_9ASCO</name>
<sequence length="481" mass="53799">MSSNNDEIDATISSLIRYVSRNFYGKSYVLVLDAILLHSVLSEEDLLYLLSFQKKELKALCTKLCEDRLLTMVSQKEVIQNQNSNYYNRSRGSTPGSTPNTPLNNSSANGNNATSSNANSSYGSYDRERSGQPSYQRYVTKIYYFIHHSEAIDSIKYKVNRIVNSLKDEMNTDSISQGYICPRCRQKVSQVDSVPLYDDNKGEFVCDVCGAYLIDDDSSKIATLKQQKLAKLQHQIDPIIILLKKIDDHWIPENDFNSALAKMIPAQSNSTAAYTVSTFNKYKNPNTTSNNNSSSSVNSNRSTITTLHVNITGDNEEEEKKQKEEIEIKRQKAILNALPAWHQSSTVGKTDLNITSNSTNNKANNSAQNNNTNNNNNKNANNNNNTNNNGNNYSSFNNDSSSTISNVLSAKTNITMNDNHNDSTPNTTTVSNNNANGSNDAQDLLTDFFTKLKQKERNDDDDDDNDDDSDEDDLAEFEDLL</sequence>
<dbReference type="GeneID" id="30966876"/>
<dbReference type="FunCoup" id="A0A1D2VHQ8">
    <property type="interactions" value="143"/>
</dbReference>
<feature type="compositionally biased region" description="Low complexity" evidence="3">
    <location>
        <begin position="285"/>
        <end position="306"/>
    </location>
</feature>
<gene>
    <name evidence="5" type="ORF">ASCRUDRAFT_75854</name>
</gene>
<dbReference type="Pfam" id="PF02002">
    <property type="entry name" value="TFIIE_alpha"/>
    <property type="match status" value="1"/>
</dbReference>
<feature type="compositionally biased region" description="Low complexity" evidence="3">
    <location>
        <begin position="104"/>
        <end position="124"/>
    </location>
</feature>
<dbReference type="PANTHER" id="PTHR13097:SF7">
    <property type="entry name" value="GENERAL TRANSCRIPTION FACTOR IIE SUBUNIT 1"/>
    <property type="match status" value="1"/>
</dbReference>
<evidence type="ECO:0000259" key="4">
    <source>
        <dbReference type="PROSITE" id="PS51344"/>
    </source>
</evidence>
<dbReference type="InterPro" id="IPR002853">
    <property type="entry name" value="TFIIE_asu"/>
</dbReference>
<dbReference type="GO" id="GO:0006367">
    <property type="term" value="P:transcription initiation at RNA polymerase II promoter"/>
    <property type="evidence" value="ECO:0007669"/>
    <property type="project" value="InterPro"/>
</dbReference>
<dbReference type="InterPro" id="IPR017919">
    <property type="entry name" value="TFIIE/TFIIEa_HTH"/>
</dbReference>